<evidence type="ECO:0000256" key="6">
    <source>
        <dbReference type="ARBA" id="ARBA00022838"/>
    </source>
</evidence>
<evidence type="ECO:0000256" key="7">
    <source>
        <dbReference type="ARBA" id="ARBA00023242"/>
    </source>
</evidence>
<keyword evidence="12" id="KW-1185">Reference proteome</keyword>
<evidence type="ECO:0000256" key="1">
    <source>
        <dbReference type="ARBA" id="ARBA00004123"/>
    </source>
</evidence>
<evidence type="ECO:0000256" key="4">
    <source>
        <dbReference type="ARBA" id="ARBA00022618"/>
    </source>
</evidence>
<dbReference type="EMBL" id="KZ453086">
    <property type="protein sequence ID" value="PKA47800.1"/>
    <property type="molecule type" value="Genomic_DNA"/>
</dbReference>
<keyword evidence="3" id="KW-0158">Chromosome</keyword>
<evidence type="ECO:0000256" key="8">
    <source>
        <dbReference type="ARBA" id="ARBA00023306"/>
    </source>
</evidence>
<feature type="coiled-coil region" evidence="10">
    <location>
        <begin position="112"/>
        <end position="139"/>
    </location>
</feature>
<dbReference type="GO" id="GO:0051301">
    <property type="term" value="P:cell division"/>
    <property type="evidence" value="ECO:0007669"/>
    <property type="project" value="UniProtKB-KW"/>
</dbReference>
<evidence type="ECO:0000313" key="12">
    <source>
        <dbReference type="Proteomes" id="UP000236161"/>
    </source>
</evidence>
<gene>
    <name evidence="11" type="ORF">AXF42_Ash020203</name>
</gene>
<dbReference type="GO" id="GO:0007059">
    <property type="term" value="P:chromosome segregation"/>
    <property type="evidence" value="ECO:0007669"/>
    <property type="project" value="TreeGrafter"/>
</dbReference>
<evidence type="ECO:0000256" key="5">
    <source>
        <dbReference type="ARBA" id="ARBA00022776"/>
    </source>
</evidence>
<keyword evidence="9" id="KW-0137">Centromere</keyword>
<dbReference type="Pfam" id="PF03980">
    <property type="entry name" value="Nnf1"/>
    <property type="match status" value="1"/>
</dbReference>
<dbReference type="PANTHER" id="PTHR15459:SF3">
    <property type="entry name" value="POLYAMINE-MODULATED FACTOR 1"/>
    <property type="match status" value="1"/>
</dbReference>
<evidence type="ECO:0000313" key="11">
    <source>
        <dbReference type="EMBL" id="PKA47800.1"/>
    </source>
</evidence>
<organism evidence="11 12">
    <name type="scientific">Apostasia shenzhenica</name>
    <dbReference type="NCBI Taxonomy" id="1088818"/>
    <lineage>
        <taxon>Eukaryota</taxon>
        <taxon>Viridiplantae</taxon>
        <taxon>Streptophyta</taxon>
        <taxon>Embryophyta</taxon>
        <taxon>Tracheophyta</taxon>
        <taxon>Spermatophyta</taxon>
        <taxon>Magnoliopsida</taxon>
        <taxon>Liliopsida</taxon>
        <taxon>Asparagales</taxon>
        <taxon>Orchidaceae</taxon>
        <taxon>Apostasioideae</taxon>
        <taxon>Apostasia</taxon>
    </lineage>
</organism>
<keyword evidence="4" id="KW-0132">Cell division</keyword>
<dbReference type="GO" id="GO:0000444">
    <property type="term" value="C:MIS12/MIND type complex"/>
    <property type="evidence" value="ECO:0007669"/>
    <property type="project" value="InterPro"/>
</dbReference>
<protein>
    <submittedName>
        <fullName evidence="11">Uncharacterized protein</fullName>
    </submittedName>
</protein>
<dbReference type="AlphaFoldDB" id="A0A2H9ZWW2"/>
<reference evidence="11 12" key="1">
    <citation type="journal article" date="2017" name="Nature">
        <title>The Apostasia genome and the evolution of orchids.</title>
        <authorList>
            <person name="Zhang G.Q."/>
            <person name="Liu K.W."/>
            <person name="Li Z."/>
            <person name="Lohaus R."/>
            <person name="Hsiao Y.Y."/>
            <person name="Niu S.C."/>
            <person name="Wang J.Y."/>
            <person name="Lin Y.C."/>
            <person name="Xu Q."/>
            <person name="Chen L.J."/>
            <person name="Yoshida K."/>
            <person name="Fujiwara S."/>
            <person name="Wang Z.W."/>
            <person name="Zhang Y.Q."/>
            <person name="Mitsuda N."/>
            <person name="Wang M."/>
            <person name="Liu G.H."/>
            <person name="Pecoraro L."/>
            <person name="Huang H.X."/>
            <person name="Xiao X.J."/>
            <person name="Lin M."/>
            <person name="Wu X.Y."/>
            <person name="Wu W.L."/>
            <person name="Chen Y.Y."/>
            <person name="Chang S.B."/>
            <person name="Sakamoto S."/>
            <person name="Ohme-Takagi M."/>
            <person name="Yagi M."/>
            <person name="Zeng S.J."/>
            <person name="Shen C.Y."/>
            <person name="Yeh C.M."/>
            <person name="Luo Y.B."/>
            <person name="Tsai W.C."/>
            <person name="Van de Peer Y."/>
            <person name="Liu Z.J."/>
        </authorList>
    </citation>
    <scope>NUCLEOTIDE SEQUENCE [LARGE SCALE GENOMIC DNA]</scope>
    <source>
        <strain evidence="12">cv. Shenzhen</strain>
        <tissue evidence="11">Stem</tissue>
    </source>
</reference>
<keyword evidence="7" id="KW-0539">Nucleus</keyword>
<keyword evidence="10" id="KW-0175">Coiled coil</keyword>
<evidence type="ECO:0000256" key="10">
    <source>
        <dbReference type="SAM" id="Coils"/>
    </source>
</evidence>
<evidence type="ECO:0000256" key="3">
    <source>
        <dbReference type="ARBA" id="ARBA00022454"/>
    </source>
</evidence>
<keyword evidence="5" id="KW-0498">Mitosis</keyword>
<proteinExistence type="predicted"/>
<sequence length="186" mass="22040">MSSQFIDLKKSFRISIQSLLTALSKEDVHGAFSMHTNAEKECLHRLLILVIKALHKNLEEKFEFECQERQVWAIFDKLERLVEEQKLDTLHADETFIRDLKEKVSTVKMDEIQNLKSLLQKVEEQNTSMEAQIQSLKETQFSVDSKNAVEKVYHHYHYYHYYRINVLSSFRDAYRIGFAETLNPPR</sequence>
<dbReference type="InterPro" id="IPR007128">
    <property type="entry name" value="PMF1/Nnf1"/>
</dbReference>
<dbReference type="Proteomes" id="UP000236161">
    <property type="component" value="Unassembled WGS sequence"/>
</dbReference>
<dbReference type="GO" id="GO:0005634">
    <property type="term" value="C:nucleus"/>
    <property type="evidence" value="ECO:0007669"/>
    <property type="project" value="UniProtKB-SubCell"/>
</dbReference>
<evidence type="ECO:0000256" key="2">
    <source>
        <dbReference type="ARBA" id="ARBA00004629"/>
    </source>
</evidence>
<evidence type="ECO:0000256" key="9">
    <source>
        <dbReference type="ARBA" id="ARBA00023328"/>
    </source>
</evidence>
<keyword evidence="6" id="KW-0995">Kinetochore</keyword>
<comment type="subcellular location">
    <subcellularLocation>
        <location evidence="2">Chromosome</location>
        <location evidence="2">Centromere</location>
        <location evidence="2">Kinetochore</location>
    </subcellularLocation>
    <subcellularLocation>
        <location evidence="1">Nucleus</location>
    </subcellularLocation>
</comment>
<dbReference type="PANTHER" id="PTHR15459">
    <property type="entry name" value="POLYAMINE-MODULATED FACTOR 1"/>
    <property type="match status" value="1"/>
</dbReference>
<keyword evidence="8" id="KW-0131">Cell cycle</keyword>
<dbReference type="OrthoDB" id="506494at2759"/>
<name>A0A2H9ZWW2_9ASPA</name>
<accession>A0A2H9ZWW2</accession>